<feature type="region of interest" description="Disordered" evidence="1">
    <location>
        <begin position="1"/>
        <end position="43"/>
    </location>
</feature>
<gene>
    <name evidence="2" type="ORF">HSB1_46610</name>
</gene>
<evidence type="ECO:0000313" key="2">
    <source>
        <dbReference type="EMBL" id="EJN56844.1"/>
    </source>
</evidence>
<dbReference type="Proteomes" id="UP000007813">
    <property type="component" value="Unassembled WGS sequence"/>
</dbReference>
<evidence type="ECO:0000313" key="3">
    <source>
        <dbReference type="Proteomes" id="UP000007813"/>
    </source>
</evidence>
<reference evidence="2 3" key="1">
    <citation type="journal article" date="2012" name="J. Bacteriol.">
        <title>Draft Genome Sequence of the Extremely Halophilic Archaeon Halogranum salarium B-1T.</title>
        <authorList>
            <person name="Kim K.K."/>
            <person name="Lee K.C."/>
            <person name="Lee J.S."/>
        </authorList>
    </citation>
    <scope>NUCLEOTIDE SEQUENCE [LARGE SCALE GENOMIC DNA]</scope>
    <source>
        <strain evidence="2 3">B-1</strain>
    </source>
</reference>
<feature type="compositionally biased region" description="Low complexity" evidence="1">
    <location>
        <begin position="15"/>
        <end position="29"/>
    </location>
</feature>
<comment type="caution">
    <text evidence="2">The sequence shown here is derived from an EMBL/GenBank/DDBJ whole genome shotgun (WGS) entry which is preliminary data.</text>
</comment>
<dbReference type="EMBL" id="ALJD01000017">
    <property type="protein sequence ID" value="EJN56844.1"/>
    <property type="molecule type" value="Genomic_DNA"/>
</dbReference>
<name>J3JCR6_9EURY</name>
<proteinExistence type="predicted"/>
<evidence type="ECO:0000256" key="1">
    <source>
        <dbReference type="SAM" id="MobiDB-lite"/>
    </source>
</evidence>
<accession>J3JCR6</accession>
<sequence>MVAHKYVLDEPPVETSTSCSWQTSMSSRTASSGIRANDPPENL</sequence>
<dbReference type="AlphaFoldDB" id="J3JCR6"/>
<protein>
    <submittedName>
        <fullName evidence="2">Uncharacterized protein</fullName>
    </submittedName>
</protein>
<organism evidence="2 3">
    <name type="scientific">Halogranum salarium B-1</name>
    <dbReference type="NCBI Taxonomy" id="1210908"/>
    <lineage>
        <taxon>Archaea</taxon>
        <taxon>Methanobacteriati</taxon>
        <taxon>Methanobacteriota</taxon>
        <taxon>Stenosarchaea group</taxon>
        <taxon>Halobacteria</taxon>
        <taxon>Halobacteriales</taxon>
        <taxon>Haloferacaceae</taxon>
    </lineage>
</organism>